<dbReference type="AlphaFoldDB" id="A0A918SN71"/>
<keyword evidence="2" id="KW-1185">Reference proteome</keyword>
<accession>A0A918SN71</accession>
<name>A0A918SN71_9FLAO</name>
<evidence type="ECO:0000313" key="2">
    <source>
        <dbReference type="Proteomes" id="UP000610456"/>
    </source>
</evidence>
<evidence type="ECO:0000313" key="1">
    <source>
        <dbReference type="EMBL" id="GHA51863.1"/>
    </source>
</evidence>
<organism evidence="1 2">
    <name type="scientific">Salinimicrobium marinum</name>
    <dbReference type="NCBI Taxonomy" id="680283"/>
    <lineage>
        <taxon>Bacteria</taxon>
        <taxon>Pseudomonadati</taxon>
        <taxon>Bacteroidota</taxon>
        <taxon>Flavobacteriia</taxon>
        <taxon>Flavobacteriales</taxon>
        <taxon>Flavobacteriaceae</taxon>
        <taxon>Salinimicrobium</taxon>
    </lineage>
</organism>
<dbReference type="EMBL" id="BMXB01000031">
    <property type="protein sequence ID" value="GHA51863.1"/>
    <property type="molecule type" value="Genomic_DNA"/>
</dbReference>
<protein>
    <submittedName>
        <fullName evidence="1">Uncharacterized protein</fullName>
    </submittedName>
</protein>
<reference evidence="1" key="2">
    <citation type="submission" date="2020-09" db="EMBL/GenBank/DDBJ databases">
        <authorList>
            <person name="Sun Q."/>
            <person name="Kim S."/>
        </authorList>
    </citation>
    <scope>NUCLEOTIDE SEQUENCE</scope>
    <source>
        <strain evidence="1">KCTC 12719</strain>
    </source>
</reference>
<dbReference type="PROSITE" id="PS51257">
    <property type="entry name" value="PROKAR_LIPOPROTEIN"/>
    <property type="match status" value="1"/>
</dbReference>
<dbReference type="Proteomes" id="UP000610456">
    <property type="component" value="Unassembled WGS sequence"/>
</dbReference>
<reference evidence="1" key="1">
    <citation type="journal article" date="2014" name="Int. J. Syst. Evol. Microbiol.">
        <title>Complete genome sequence of Corynebacterium casei LMG S-19264T (=DSM 44701T), isolated from a smear-ripened cheese.</title>
        <authorList>
            <consortium name="US DOE Joint Genome Institute (JGI-PGF)"/>
            <person name="Walter F."/>
            <person name="Albersmeier A."/>
            <person name="Kalinowski J."/>
            <person name="Ruckert C."/>
        </authorList>
    </citation>
    <scope>NUCLEOTIDE SEQUENCE</scope>
    <source>
        <strain evidence="1">KCTC 12719</strain>
    </source>
</reference>
<comment type="caution">
    <text evidence="1">The sequence shown here is derived from an EMBL/GenBank/DDBJ whole genome shotgun (WGS) entry which is preliminary data.</text>
</comment>
<proteinExistence type="predicted"/>
<gene>
    <name evidence="1" type="ORF">GCM10007103_35380</name>
</gene>
<dbReference type="RefSeq" id="WP_189606403.1">
    <property type="nucleotide sequence ID" value="NZ_BMXB01000031.1"/>
</dbReference>
<sequence>MKRTILFVLLLSAITSCKSQEEINFKVGYLPNLNYTLTQKQISENTVKYFASDQFLQNLENNGIKNPTSTKDTTILKSISKTGRSNGNEFPIKIELLESTNPTLISGTKFFGKSIAGMTKIDSISSFVMTKEKKEVLIPAMESLMNQIKYPNRKIKVGESFEQKNPMSMPIGDVTIEIEINSIYTLEEVKDGIGYFDLDQVYTIESATKDYEMELDGTGKGRINYDIEKEFFTKFFLETTMNLKTELEAFAIELQTKSITDQSTEIEKAAGNNI</sequence>